<keyword evidence="1" id="KW-0238">DNA-binding</keyword>
<evidence type="ECO:0000313" key="3">
    <source>
        <dbReference type="EMBL" id="MBF8643898.1"/>
    </source>
</evidence>
<dbReference type="Proteomes" id="UP000638986">
    <property type="component" value="Unassembled WGS sequence"/>
</dbReference>
<dbReference type="GO" id="GO:0003677">
    <property type="term" value="F:DNA binding"/>
    <property type="evidence" value="ECO:0007669"/>
    <property type="project" value="UniProtKB-KW"/>
</dbReference>
<evidence type="ECO:0000313" key="6">
    <source>
        <dbReference type="Proteomes" id="UP000250443"/>
    </source>
</evidence>
<dbReference type="SUPFAM" id="SSF46955">
    <property type="entry name" value="Putative DNA-binding domain"/>
    <property type="match status" value="1"/>
</dbReference>
<dbReference type="Proteomes" id="UP000626180">
    <property type="component" value="Unassembled WGS sequence"/>
</dbReference>
<organism evidence="5 6">
    <name type="scientific">Pseudomonas luteola</name>
    <dbReference type="NCBI Taxonomy" id="47886"/>
    <lineage>
        <taxon>Bacteria</taxon>
        <taxon>Pseudomonadati</taxon>
        <taxon>Pseudomonadota</taxon>
        <taxon>Gammaproteobacteria</taxon>
        <taxon>Pseudomonadales</taxon>
        <taxon>Pseudomonadaceae</taxon>
        <taxon>Pseudomonas</taxon>
    </lineage>
</organism>
<evidence type="ECO:0000313" key="4">
    <source>
        <dbReference type="EMBL" id="MBH3441728.1"/>
    </source>
</evidence>
<dbReference type="CDD" id="cd04784">
    <property type="entry name" value="HTH_CadR-PbrR"/>
    <property type="match status" value="1"/>
</dbReference>
<dbReference type="EMBL" id="JADMCD010000028">
    <property type="protein sequence ID" value="MBF8643898.1"/>
    <property type="molecule type" value="Genomic_DNA"/>
</dbReference>
<reference evidence="4 8" key="3">
    <citation type="submission" date="2020-11" db="EMBL/GenBank/DDBJ databases">
        <title>Enhanced detection system for hospital associated transmission using whole genome sequencing surveillance.</title>
        <authorList>
            <person name="Harrison L.H."/>
            <person name="Van Tyne D."/>
            <person name="Marsh J.W."/>
            <person name="Griffith M.P."/>
            <person name="Snyder D.J."/>
            <person name="Cooper V.S."/>
            <person name="Mustapha M."/>
        </authorList>
    </citation>
    <scope>NUCLEOTIDE SEQUENCE [LARGE SCALE GENOMIC DNA]</scope>
    <source>
        <strain evidence="4 8">PSB00013</strain>
    </source>
</reference>
<dbReference type="PANTHER" id="PTHR30204:SF92">
    <property type="entry name" value="HTH-TYPE TRANSCRIPTIONAL REGULATOR ZNTR"/>
    <property type="match status" value="1"/>
</dbReference>
<accession>A0A2X2CE66</accession>
<dbReference type="InterPro" id="IPR000551">
    <property type="entry name" value="MerR-type_HTH_dom"/>
</dbReference>
<dbReference type="SMART" id="SM00422">
    <property type="entry name" value="HTH_MERR"/>
    <property type="match status" value="1"/>
</dbReference>
<dbReference type="GO" id="GO:0046872">
    <property type="term" value="F:metal ion binding"/>
    <property type="evidence" value="ECO:0007669"/>
    <property type="project" value="InterPro"/>
</dbReference>
<evidence type="ECO:0000313" key="7">
    <source>
        <dbReference type="Proteomes" id="UP000626180"/>
    </source>
</evidence>
<dbReference type="EMBL" id="JADTXM010000027">
    <property type="protein sequence ID" value="MBH3441728.1"/>
    <property type="molecule type" value="Genomic_DNA"/>
</dbReference>
<dbReference type="Gene3D" id="1.10.1660.10">
    <property type="match status" value="1"/>
</dbReference>
<name>A0A2X2CE66_PSELU</name>
<dbReference type="Pfam" id="PF13411">
    <property type="entry name" value="MerR_1"/>
    <property type="match status" value="1"/>
</dbReference>
<keyword evidence="7" id="KW-1185">Reference proteome</keyword>
<gene>
    <name evidence="5" type="primary">cadR_1</name>
    <name evidence="3" type="synonym">cadR</name>
    <name evidence="4" type="ORF">I5Q09_23915</name>
    <name evidence="3" type="ORF">IRZ65_24935</name>
    <name evidence="5" type="ORF">NCTC11842_01551</name>
</gene>
<evidence type="ECO:0000313" key="5">
    <source>
        <dbReference type="EMBL" id="SPZ05031.1"/>
    </source>
</evidence>
<dbReference type="InterPro" id="IPR011791">
    <property type="entry name" value="CadR-PbrR"/>
</dbReference>
<reference evidence="5 6" key="1">
    <citation type="submission" date="2018-06" db="EMBL/GenBank/DDBJ databases">
        <authorList>
            <consortium name="Pathogen Informatics"/>
            <person name="Doyle S."/>
        </authorList>
    </citation>
    <scope>NUCLEOTIDE SEQUENCE [LARGE SCALE GENOMIC DNA]</scope>
    <source>
        <strain evidence="5 6">NCTC11842</strain>
    </source>
</reference>
<dbReference type="PROSITE" id="PS50937">
    <property type="entry name" value="HTH_MERR_2"/>
    <property type="match status" value="1"/>
</dbReference>
<evidence type="ECO:0000313" key="8">
    <source>
        <dbReference type="Proteomes" id="UP000638986"/>
    </source>
</evidence>
<dbReference type="GO" id="GO:0003700">
    <property type="term" value="F:DNA-binding transcription factor activity"/>
    <property type="evidence" value="ECO:0007669"/>
    <property type="project" value="InterPro"/>
</dbReference>
<dbReference type="AlphaFoldDB" id="A0A2X2CE66"/>
<feature type="domain" description="HTH merR-type" evidence="2">
    <location>
        <begin position="1"/>
        <end position="69"/>
    </location>
</feature>
<dbReference type="RefSeq" id="WP_010799556.1">
    <property type="nucleotide sequence ID" value="NZ_JADMCD010000028.1"/>
</dbReference>
<dbReference type="Proteomes" id="UP000250443">
    <property type="component" value="Unassembled WGS sequence"/>
</dbReference>
<dbReference type="NCBIfam" id="TIGR02047">
    <property type="entry name" value="CadR-PbrR"/>
    <property type="match status" value="1"/>
</dbReference>
<sequence>MQIGALAKRTGCQVETIRYYEREGLLAEPERSEGNYRLYNAEHVERLIFIRNCRALDMTLDEIRSLLRFKENPRDNCSSVNDLINEHIQHVRTRINALQALEEQLNDLGRRCAVEQSIGDCGILQRLTDIDVADTLPEAADTHVGKSHR</sequence>
<protein>
    <submittedName>
        <fullName evidence="3">Cd(II)/Pb(II)-responsive transcriptional regulator</fullName>
    </submittedName>
    <submittedName>
        <fullName evidence="5">Transcriptional regulator CadR</fullName>
    </submittedName>
</protein>
<reference evidence="3 7" key="2">
    <citation type="submission" date="2020-10" db="EMBL/GenBank/DDBJ databases">
        <title>Genome sequences of Pseudomonas isolates.</title>
        <authorList>
            <person name="Wessels L."/>
            <person name="Reich F."/>
            <person name="Hammerl J."/>
        </authorList>
    </citation>
    <scope>NUCLEOTIDE SEQUENCE [LARGE SCALE GENOMIC DNA]</scope>
    <source>
        <strain evidence="3 7">20-MO00624-0</strain>
    </source>
</reference>
<dbReference type="EMBL" id="UAUF01000010">
    <property type="protein sequence ID" value="SPZ05031.1"/>
    <property type="molecule type" value="Genomic_DNA"/>
</dbReference>
<dbReference type="PANTHER" id="PTHR30204">
    <property type="entry name" value="REDOX-CYCLING DRUG-SENSING TRANSCRIPTIONAL ACTIVATOR SOXR"/>
    <property type="match status" value="1"/>
</dbReference>
<evidence type="ECO:0000259" key="2">
    <source>
        <dbReference type="PROSITE" id="PS50937"/>
    </source>
</evidence>
<dbReference type="GO" id="GO:0045893">
    <property type="term" value="P:positive regulation of DNA-templated transcription"/>
    <property type="evidence" value="ECO:0007669"/>
    <property type="project" value="InterPro"/>
</dbReference>
<dbReference type="PRINTS" id="PR00040">
    <property type="entry name" value="HTHMERR"/>
</dbReference>
<dbReference type="GeneID" id="300269442"/>
<evidence type="ECO:0000256" key="1">
    <source>
        <dbReference type="ARBA" id="ARBA00023125"/>
    </source>
</evidence>
<dbReference type="InterPro" id="IPR047057">
    <property type="entry name" value="MerR_fam"/>
</dbReference>
<dbReference type="InterPro" id="IPR009061">
    <property type="entry name" value="DNA-bd_dom_put_sf"/>
</dbReference>
<proteinExistence type="predicted"/>